<evidence type="ECO:0000259" key="2">
    <source>
        <dbReference type="Pfam" id="PF21882"/>
    </source>
</evidence>
<accession>A0AB39AJ38</accession>
<feature type="compositionally biased region" description="Polar residues" evidence="1">
    <location>
        <begin position="18"/>
        <end position="38"/>
    </location>
</feature>
<reference evidence="3" key="1">
    <citation type="submission" date="2024-06" db="EMBL/GenBank/DDBJ databases">
        <authorList>
            <person name="Yang R."/>
        </authorList>
    </citation>
    <scope>NUCLEOTIDE SEQUENCE</scope>
</reference>
<evidence type="ECO:0000256" key="1">
    <source>
        <dbReference type="SAM" id="MobiDB-lite"/>
    </source>
</evidence>
<dbReference type="Pfam" id="PF21882">
    <property type="entry name" value="Gp53-like_C"/>
    <property type="match status" value="1"/>
</dbReference>
<sequence>MATQPTNPIIRIAENDVNLPSTGQPNKNEPSSTLQSTGYDNDQVVTAEELNYIFDNFAEWLDYLVLEDSDTNTRINNLESRTITGGNGLIGGGDLSENRSITLGTPSSLDGSTSNSVTTDSHTHSLNMASQSEAENGTDNTKPVTSLRIHQAVPFTFTPSSISGSTESTTLPNGLIIKWGETPSIGDGNTTNVTFTTPFPNACFHVGTEILRDVSGDGPNAYGTGTTNITASGVTISFNGTGTASSAIGWWAIGY</sequence>
<organism evidence="3">
    <name type="scientific">Vibrio phage P018-4</name>
    <dbReference type="NCBI Taxonomy" id="3229728"/>
    <lineage>
        <taxon>Viruses</taxon>
        <taxon>Duplodnaviria</taxon>
        <taxon>Heunggongvirae</taxon>
        <taxon>Uroviricota</taxon>
        <taxon>Caudoviricetes</taxon>
    </lineage>
</organism>
<dbReference type="InterPro" id="IPR054075">
    <property type="entry name" value="Gp53-like_C"/>
</dbReference>
<dbReference type="EMBL" id="PP934186">
    <property type="protein sequence ID" value="XDG30790.1"/>
    <property type="molecule type" value="Genomic_DNA"/>
</dbReference>
<proteinExistence type="predicted"/>
<feature type="compositionally biased region" description="Gly residues" evidence="1">
    <location>
        <begin position="85"/>
        <end position="94"/>
    </location>
</feature>
<feature type="region of interest" description="Disordered" evidence="1">
    <location>
        <begin position="82"/>
        <end position="122"/>
    </location>
</feature>
<feature type="region of interest" description="Disordered" evidence="1">
    <location>
        <begin position="16"/>
        <end position="38"/>
    </location>
</feature>
<evidence type="ECO:0000313" key="3">
    <source>
        <dbReference type="EMBL" id="XDG30790.1"/>
    </source>
</evidence>
<feature type="compositionally biased region" description="Polar residues" evidence="1">
    <location>
        <begin position="98"/>
        <end position="122"/>
    </location>
</feature>
<feature type="domain" description="Putative tail fiber protein gp53-like C-terminal" evidence="2">
    <location>
        <begin position="171"/>
        <end position="255"/>
    </location>
</feature>
<dbReference type="Gene3D" id="2.60.40.3940">
    <property type="match status" value="1"/>
</dbReference>
<name>A0AB39AJ38_9CAUD</name>
<protein>
    <submittedName>
        <fullName evidence="3">Tail fiber protein</fullName>
    </submittedName>
</protein>